<accession>L0D9H4</accession>
<dbReference type="Proteomes" id="UP000010798">
    <property type="component" value="Chromosome"/>
</dbReference>
<feature type="compositionally biased region" description="Polar residues" evidence="1">
    <location>
        <begin position="1"/>
        <end position="17"/>
    </location>
</feature>
<dbReference type="OrthoDB" id="9877254at2"/>
<organism evidence="2 3">
    <name type="scientific">Singulisphaera acidiphila (strain ATCC BAA-1392 / DSM 18658 / VKM B-2454 / MOB10)</name>
    <dbReference type="NCBI Taxonomy" id="886293"/>
    <lineage>
        <taxon>Bacteria</taxon>
        <taxon>Pseudomonadati</taxon>
        <taxon>Planctomycetota</taxon>
        <taxon>Planctomycetia</taxon>
        <taxon>Isosphaerales</taxon>
        <taxon>Isosphaeraceae</taxon>
        <taxon>Singulisphaera</taxon>
    </lineage>
</organism>
<evidence type="ECO:0000313" key="2">
    <source>
        <dbReference type="EMBL" id="AGA26044.1"/>
    </source>
</evidence>
<keyword evidence="3" id="KW-1185">Reference proteome</keyword>
<dbReference type="EMBL" id="CP003364">
    <property type="protein sequence ID" value="AGA26044.1"/>
    <property type="molecule type" value="Genomic_DNA"/>
</dbReference>
<dbReference type="RefSeq" id="WP_015245213.1">
    <property type="nucleotide sequence ID" value="NC_019892.1"/>
</dbReference>
<dbReference type="KEGG" id="saci:Sinac_1666"/>
<gene>
    <name evidence="2" type="ordered locus">Sinac_1666</name>
</gene>
<proteinExistence type="predicted"/>
<reference evidence="2 3" key="1">
    <citation type="submission" date="2012-02" db="EMBL/GenBank/DDBJ databases">
        <title>Complete sequence of chromosome of Singulisphaera acidiphila DSM 18658.</title>
        <authorList>
            <consortium name="US DOE Joint Genome Institute (JGI-PGF)"/>
            <person name="Lucas S."/>
            <person name="Copeland A."/>
            <person name="Lapidus A."/>
            <person name="Glavina del Rio T."/>
            <person name="Dalin E."/>
            <person name="Tice H."/>
            <person name="Bruce D."/>
            <person name="Goodwin L."/>
            <person name="Pitluck S."/>
            <person name="Peters L."/>
            <person name="Ovchinnikova G."/>
            <person name="Chertkov O."/>
            <person name="Kyrpides N."/>
            <person name="Mavromatis K."/>
            <person name="Ivanova N."/>
            <person name="Brettin T."/>
            <person name="Detter J.C."/>
            <person name="Han C."/>
            <person name="Larimer F."/>
            <person name="Land M."/>
            <person name="Hauser L."/>
            <person name="Markowitz V."/>
            <person name="Cheng J.-F."/>
            <person name="Hugenholtz P."/>
            <person name="Woyke T."/>
            <person name="Wu D."/>
            <person name="Tindall B."/>
            <person name="Pomrenke H."/>
            <person name="Brambilla E."/>
            <person name="Klenk H.-P."/>
            <person name="Eisen J.A."/>
        </authorList>
    </citation>
    <scope>NUCLEOTIDE SEQUENCE [LARGE SCALE GENOMIC DNA]</scope>
    <source>
        <strain evidence="3">ATCC BAA-1392 / DSM 18658 / VKM B-2454 / MOB10</strain>
    </source>
</reference>
<protein>
    <submittedName>
        <fullName evidence="2">Uncharacterized protein</fullName>
    </submittedName>
</protein>
<dbReference type="STRING" id="886293.Sinac_1666"/>
<feature type="region of interest" description="Disordered" evidence="1">
    <location>
        <begin position="1"/>
        <end position="50"/>
    </location>
</feature>
<sequence>MTNLPIQSAQVNPTITAESHPHINPTPFTAPSRGPEPVGRARSPKGRYTRPEAPYAVREVFIPGAWAMGWQVSEGGRIYASREAAMKFAAYRASKLSQASVNPN</sequence>
<evidence type="ECO:0000256" key="1">
    <source>
        <dbReference type="SAM" id="MobiDB-lite"/>
    </source>
</evidence>
<dbReference type="HOGENOM" id="CLU_2248304_0_0_0"/>
<name>L0D9H4_SINAD</name>
<dbReference type="AlphaFoldDB" id="L0D9H4"/>
<evidence type="ECO:0000313" key="3">
    <source>
        <dbReference type="Proteomes" id="UP000010798"/>
    </source>
</evidence>